<dbReference type="EMBL" id="JABSTU010000002">
    <property type="protein sequence ID" value="KAH8036757.1"/>
    <property type="molecule type" value="Genomic_DNA"/>
</dbReference>
<dbReference type="VEuPathDB" id="VectorBase:LOC119180433"/>
<proteinExistence type="predicted"/>
<gene>
    <name evidence="5" type="ORF">HPB51_004770</name>
</gene>
<dbReference type="GO" id="GO:0008467">
    <property type="term" value="F:[heparan sulfate]-glucosamine 3-sulfotransferase activity"/>
    <property type="evidence" value="ECO:0007669"/>
    <property type="project" value="TreeGrafter"/>
</dbReference>
<evidence type="ECO:0000256" key="2">
    <source>
        <dbReference type="PIRSR" id="PIRSR637359-1"/>
    </source>
</evidence>
<accession>A0A9J6ERJ8</accession>
<dbReference type="SUPFAM" id="SSF52540">
    <property type="entry name" value="P-loop containing nucleoside triphosphate hydrolases"/>
    <property type="match status" value="1"/>
</dbReference>
<comment type="caution">
    <text evidence="5">The sequence shown here is derived from an EMBL/GenBank/DDBJ whole genome shotgun (WGS) entry which is preliminary data.</text>
</comment>
<evidence type="ECO:0000313" key="6">
    <source>
        <dbReference type="Proteomes" id="UP000821866"/>
    </source>
</evidence>
<reference evidence="5" key="1">
    <citation type="journal article" date="2020" name="Cell">
        <title>Large-Scale Comparative Analyses of Tick Genomes Elucidate Their Genetic Diversity and Vector Capacities.</title>
        <authorList>
            <consortium name="Tick Genome and Microbiome Consortium (TIGMIC)"/>
            <person name="Jia N."/>
            <person name="Wang J."/>
            <person name="Shi W."/>
            <person name="Du L."/>
            <person name="Sun Y."/>
            <person name="Zhan W."/>
            <person name="Jiang J.F."/>
            <person name="Wang Q."/>
            <person name="Zhang B."/>
            <person name="Ji P."/>
            <person name="Bell-Sakyi L."/>
            <person name="Cui X.M."/>
            <person name="Yuan T.T."/>
            <person name="Jiang B.G."/>
            <person name="Yang W.F."/>
            <person name="Lam T.T."/>
            <person name="Chang Q.C."/>
            <person name="Ding S.J."/>
            <person name="Wang X.J."/>
            <person name="Zhu J.G."/>
            <person name="Ruan X.D."/>
            <person name="Zhao L."/>
            <person name="Wei J.T."/>
            <person name="Ye R.Z."/>
            <person name="Que T.C."/>
            <person name="Du C.H."/>
            <person name="Zhou Y.H."/>
            <person name="Cheng J.X."/>
            <person name="Dai P.F."/>
            <person name="Guo W.B."/>
            <person name="Han X.H."/>
            <person name="Huang E.J."/>
            <person name="Li L.F."/>
            <person name="Wei W."/>
            <person name="Gao Y.C."/>
            <person name="Liu J.Z."/>
            <person name="Shao H.Z."/>
            <person name="Wang X."/>
            <person name="Wang C.C."/>
            <person name="Yang T.C."/>
            <person name="Huo Q.B."/>
            <person name="Li W."/>
            <person name="Chen H.Y."/>
            <person name="Chen S.E."/>
            <person name="Zhou L.G."/>
            <person name="Ni X.B."/>
            <person name="Tian J.H."/>
            <person name="Sheng Y."/>
            <person name="Liu T."/>
            <person name="Pan Y.S."/>
            <person name="Xia L.Y."/>
            <person name="Li J."/>
            <person name="Zhao F."/>
            <person name="Cao W.C."/>
        </authorList>
    </citation>
    <scope>NUCLEOTIDE SEQUENCE</scope>
    <source>
        <strain evidence="5">Rmic-2018</strain>
    </source>
</reference>
<name>A0A9J6ERJ8_RHIMP</name>
<keyword evidence="1" id="KW-0808">Transferase</keyword>
<dbReference type="PANTHER" id="PTHR10605">
    <property type="entry name" value="HEPARAN SULFATE SULFOTRANSFERASE"/>
    <property type="match status" value="1"/>
</dbReference>
<keyword evidence="6" id="KW-1185">Reference proteome</keyword>
<evidence type="ECO:0000256" key="4">
    <source>
        <dbReference type="SAM" id="MobiDB-lite"/>
    </source>
</evidence>
<sequence length="301" mass="32830">MSPAAYRTSVRRLVVYTATLCILIGYAVFAPDLTPFAGTGRYVQSLPRQVFSDEPEIVTSHPIAAAASPKDDVIKIGATFRQIRPGRGNERRGIYIAPRREGGDVIKGFGRLQAGASAGKLLQRRSSSRQASRLTLALKTTSAPTAKPLRPPGSTNDSKGRGDAIFRNINPKTPWTTDDALDADTYSSNEANNGVYNISNERTQFVGSDHAFSFGTDSVNGGSRFEMRRGVDVVASNMLQGGVGDAERPERRLPHAIIIGVKKGGTRAVLEYLRLHPQVKAAGPEPHFFDKNYHRGFGWYR</sequence>
<protein>
    <recommendedName>
        <fullName evidence="7">Sulfotransferase</fullName>
    </recommendedName>
</protein>
<evidence type="ECO:0000313" key="5">
    <source>
        <dbReference type="EMBL" id="KAH8036757.1"/>
    </source>
</evidence>
<dbReference type="Proteomes" id="UP000821866">
    <property type="component" value="Chromosome 10"/>
</dbReference>
<feature type="region of interest" description="Disordered" evidence="4">
    <location>
        <begin position="139"/>
        <end position="193"/>
    </location>
</feature>
<dbReference type="PANTHER" id="PTHR10605:SF72">
    <property type="entry name" value="HEPARAN SULFATE 3-O SULFOTRANSFERASE-B, ISOFORM A"/>
    <property type="match status" value="1"/>
</dbReference>
<feature type="active site" description="For sulfotransferase activity" evidence="2">
    <location>
        <position position="263"/>
    </location>
</feature>
<dbReference type="Gene3D" id="3.40.50.300">
    <property type="entry name" value="P-loop containing nucleotide triphosphate hydrolases"/>
    <property type="match status" value="1"/>
</dbReference>
<dbReference type="InterPro" id="IPR037359">
    <property type="entry name" value="NST/OST"/>
</dbReference>
<evidence type="ECO:0000256" key="3">
    <source>
        <dbReference type="PIRSR" id="PIRSR637359-2"/>
    </source>
</evidence>
<organism evidence="5 6">
    <name type="scientific">Rhipicephalus microplus</name>
    <name type="common">Cattle tick</name>
    <name type="synonym">Boophilus microplus</name>
    <dbReference type="NCBI Taxonomy" id="6941"/>
    <lineage>
        <taxon>Eukaryota</taxon>
        <taxon>Metazoa</taxon>
        <taxon>Ecdysozoa</taxon>
        <taxon>Arthropoda</taxon>
        <taxon>Chelicerata</taxon>
        <taxon>Arachnida</taxon>
        <taxon>Acari</taxon>
        <taxon>Parasitiformes</taxon>
        <taxon>Ixodida</taxon>
        <taxon>Ixodoidea</taxon>
        <taxon>Ixodidae</taxon>
        <taxon>Rhipicephalinae</taxon>
        <taxon>Rhipicephalus</taxon>
        <taxon>Boophilus</taxon>
    </lineage>
</organism>
<feature type="binding site" evidence="3">
    <location>
        <begin position="263"/>
        <end position="267"/>
    </location>
    <ligand>
        <name>3'-phosphoadenylyl sulfate</name>
        <dbReference type="ChEBI" id="CHEBI:58339"/>
    </ligand>
</feature>
<dbReference type="AlphaFoldDB" id="A0A9J6ERJ8"/>
<reference evidence="5" key="2">
    <citation type="submission" date="2021-09" db="EMBL/GenBank/DDBJ databases">
        <authorList>
            <person name="Jia N."/>
            <person name="Wang J."/>
            <person name="Shi W."/>
            <person name="Du L."/>
            <person name="Sun Y."/>
            <person name="Zhan W."/>
            <person name="Jiang J."/>
            <person name="Wang Q."/>
            <person name="Zhang B."/>
            <person name="Ji P."/>
            <person name="Sakyi L.B."/>
            <person name="Cui X."/>
            <person name="Yuan T."/>
            <person name="Jiang B."/>
            <person name="Yang W."/>
            <person name="Lam T.T.-Y."/>
            <person name="Chang Q."/>
            <person name="Ding S."/>
            <person name="Wang X."/>
            <person name="Zhu J."/>
            <person name="Ruan X."/>
            <person name="Zhao L."/>
            <person name="Wei J."/>
            <person name="Que T."/>
            <person name="Du C."/>
            <person name="Cheng J."/>
            <person name="Dai P."/>
            <person name="Han X."/>
            <person name="Huang E."/>
            <person name="Gao Y."/>
            <person name="Liu J."/>
            <person name="Shao H."/>
            <person name="Ye R."/>
            <person name="Li L."/>
            <person name="Wei W."/>
            <person name="Wang X."/>
            <person name="Wang C."/>
            <person name="Huo Q."/>
            <person name="Li W."/>
            <person name="Guo W."/>
            <person name="Chen H."/>
            <person name="Chen S."/>
            <person name="Zhou L."/>
            <person name="Zhou L."/>
            <person name="Ni X."/>
            <person name="Tian J."/>
            <person name="Zhou Y."/>
            <person name="Sheng Y."/>
            <person name="Liu T."/>
            <person name="Pan Y."/>
            <person name="Xia L."/>
            <person name="Li J."/>
            <person name="Zhao F."/>
            <person name="Cao W."/>
        </authorList>
    </citation>
    <scope>NUCLEOTIDE SEQUENCE</scope>
    <source>
        <strain evidence="5">Rmic-2018</strain>
        <tissue evidence="5">Larvae</tissue>
    </source>
</reference>
<evidence type="ECO:0008006" key="7">
    <source>
        <dbReference type="Google" id="ProtNLM"/>
    </source>
</evidence>
<dbReference type="InterPro" id="IPR027417">
    <property type="entry name" value="P-loop_NTPase"/>
</dbReference>
<evidence type="ECO:0000256" key="1">
    <source>
        <dbReference type="ARBA" id="ARBA00022679"/>
    </source>
</evidence>